<dbReference type="CDD" id="cd00754">
    <property type="entry name" value="Ubl_MoaD"/>
    <property type="match status" value="1"/>
</dbReference>
<reference evidence="4 5" key="1">
    <citation type="submission" date="2017-04" db="EMBL/GenBank/DDBJ databases">
        <title>Unexpected and diverse lifestyles within the genus Limnohabitans.</title>
        <authorList>
            <person name="Kasalicky V."/>
            <person name="Mehrshad M."/>
            <person name="Andrei S.-A."/>
            <person name="Salcher M."/>
            <person name="Kratochvilova H."/>
            <person name="Simek K."/>
            <person name="Ghai R."/>
        </authorList>
    </citation>
    <scope>NUCLEOTIDE SEQUENCE [LARGE SCALE GENOMIC DNA]</scope>
    <source>
        <strain evidence="4 5">MWH-C5</strain>
    </source>
</reference>
<dbReference type="InterPro" id="IPR012675">
    <property type="entry name" value="Beta-grasp_dom_sf"/>
</dbReference>
<dbReference type="GO" id="GO:1990133">
    <property type="term" value="C:molybdopterin adenylyltransferase complex"/>
    <property type="evidence" value="ECO:0007669"/>
    <property type="project" value="TreeGrafter"/>
</dbReference>
<name>A0A315EUH5_9BURK</name>
<dbReference type="Proteomes" id="UP000251341">
    <property type="component" value="Unassembled WGS sequence"/>
</dbReference>
<dbReference type="Pfam" id="PF02597">
    <property type="entry name" value="ThiS"/>
    <property type="match status" value="1"/>
</dbReference>
<dbReference type="PANTHER" id="PTHR33359:SF1">
    <property type="entry name" value="MOLYBDOPTERIN SYNTHASE SULFUR CARRIER SUBUNIT"/>
    <property type="match status" value="1"/>
</dbReference>
<sequence>MNVNLKYFASIREAIGQGGETVRTQATTLNALRDELLARGGAYAEVLAPGRAVRTALNQDLCDGDAALSEGCEVAFFPPVTGG</sequence>
<comment type="caution">
    <text evidence="4">The sequence shown here is derived from an EMBL/GenBank/DDBJ whole genome shotgun (WGS) entry which is preliminary data.</text>
</comment>
<keyword evidence="5" id="KW-1185">Reference proteome</keyword>
<dbReference type="PANTHER" id="PTHR33359">
    <property type="entry name" value="MOLYBDOPTERIN SYNTHASE SULFUR CARRIER SUBUNIT"/>
    <property type="match status" value="1"/>
</dbReference>
<evidence type="ECO:0000256" key="1">
    <source>
        <dbReference type="ARBA" id="ARBA00022741"/>
    </source>
</evidence>
<accession>A0A315EUH5</accession>
<evidence type="ECO:0000256" key="3">
    <source>
        <dbReference type="ARBA" id="ARBA00024247"/>
    </source>
</evidence>
<proteinExistence type="inferred from homology"/>
<dbReference type="AlphaFoldDB" id="A0A315EUH5"/>
<dbReference type="GO" id="GO:0000166">
    <property type="term" value="F:nucleotide binding"/>
    <property type="evidence" value="ECO:0007669"/>
    <property type="project" value="UniProtKB-KW"/>
</dbReference>
<protein>
    <recommendedName>
        <fullName evidence="3">Molybdopterin synthase sulfur carrier subunit</fullName>
    </recommendedName>
</protein>
<keyword evidence="1" id="KW-0547">Nucleotide-binding</keyword>
<organism evidence="4 5">
    <name type="scientific">Limnohabitans curvus</name>
    <dbReference type="NCBI Taxonomy" id="323423"/>
    <lineage>
        <taxon>Bacteria</taxon>
        <taxon>Pseudomonadati</taxon>
        <taxon>Pseudomonadota</taxon>
        <taxon>Betaproteobacteria</taxon>
        <taxon>Burkholderiales</taxon>
        <taxon>Comamonadaceae</taxon>
        <taxon>Limnohabitans</taxon>
    </lineage>
</organism>
<dbReference type="EMBL" id="NESP01000001">
    <property type="protein sequence ID" value="PUE60859.1"/>
    <property type="molecule type" value="Genomic_DNA"/>
</dbReference>
<dbReference type="InterPro" id="IPR016155">
    <property type="entry name" value="Mopterin_synth/thiamin_S_b"/>
</dbReference>
<dbReference type="NCBIfam" id="TIGR01682">
    <property type="entry name" value="moaD"/>
    <property type="match status" value="1"/>
</dbReference>
<evidence type="ECO:0000313" key="5">
    <source>
        <dbReference type="Proteomes" id="UP000251341"/>
    </source>
</evidence>
<dbReference type="Gene3D" id="3.10.20.30">
    <property type="match status" value="1"/>
</dbReference>
<dbReference type="SUPFAM" id="SSF54285">
    <property type="entry name" value="MoaD/ThiS"/>
    <property type="match status" value="1"/>
</dbReference>
<evidence type="ECO:0000313" key="4">
    <source>
        <dbReference type="EMBL" id="PUE60859.1"/>
    </source>
</evidence>
<comment type="similarity">
    <text evidence="2">Belongs to the MoaD family.</text>
</comment>
<dbReference type="GO" id="GO:0006777">
    <property type="term" value="P:Mo-molybdopterin cofactor biosynthetic process"/>
    <property type="evidence" value="ECO:0007669"/>
    <property type="project" value="InterPro"/>
</dbReference>
<dbReference type="InterPro" id="IPR003749">
    <property type="entry name" value="ThiS/MoaD-like"/>
</dbReference>
<evidence type="ECO:0000256" key="2">
    <source>
        <dbReference type="ARBA" id="ARBA00024200"/>
    </source>
</evidence>
<gene>
    <name evidence="4" type="ORF">B9Z44_12115</name>
</gene>
<dbReference type="InterPro" id="IPR044672">
    <property type="entry name" value="MOCS2A"/>
</dbReference>